<feature type="transmembrane region" description="Helical" evidence="7">
    <location>
        <begin position="378"/>
        <end position="398"/>
    </location>
</feature>
<keyword evidence="6 7" id="KW-0472">Membrane</keyword>
<feature type="transmembrane region" description="Helical" evidence="7">
    <location>
        <begin position="80"/>
        <end position="100"/>
    </location>
</feature>
<protein>
    <submittedName>
        <fullName evidence="8">PST family O-antigen transporter</fullName>
    </submittedName>
</protein>
<evidence type="ECO:0000256" key="1">
    <source>
        <dbReference type="ARBA" id="ARBA00004651"/>
    </source>
</evidence>
<dbReference type="PANTHER" id="PTHR30250">
    <property type="entry name" value="PST FAMILY PREDICTED COLANIC ACID TRANSPORTER"/>
    <property type="match status" value="1"/>
</dbReference>
<gene>
    <name evidence="8" type="ORF">OLMES_2103</name>
</gene>
<feature type="transmembrane region" description="Helical" evidence="7">
    <location>
        <begin position="282"/>
        <end position="305"/>
    </location>
</feature>
<dbReference type="RefSeq" id="WP_087461197.1">
    <property type="nucleotide sequence ID" value="NZ_CP021425.1"/>
</dbReference>
<dbReference type="GO" id="GO:0005886">
    <property type="term" value="C:plasma membrane"/>
    <property type="evidence" value="ECO:0007669"/>
    <property type="project" value="UniProtKB-SubCell"/>
</dbReference>
<comment type="subcellular location">
    <subcellularLocation>
        <location evidence="1">Cell membrane</location>
        <topology evidence="1">Multi-pass membrane protein</topology>
    </subcellularLocation>
</comment>
<dbReference type="InterPro" id="IPR050833">
    <property type="entry name" value="Poly_Biosynth_Transport"/>
</dbReference>
<name>A0A1Y0I8S7_9GAMM</name>
<evidence type="ECO:0000256" key="2">
    <source>
        <dbReference type="ARBA" id="ARBA00007430"/>
    </source>
</evidence>
<dbReference type="KEGG" id="ome:OLMES_2103"/>
<feature type="transmembrane region" description="Helical" evidence="7">
    <location>
        <begin position="44"/>
        <end position="68"/>
    </location>
</feature>
<dbReference type="EMBL" id="CP021425">
    <property type="protein sequence ID" value="ARU56176.1"/>
    <property type="molecule type" value="Genomic_DNA"/>
</dbReference>
<accession>A0A1Y0I8S7</accession>
<proteinExistence type="inferred from homology"/>
<feature type="transmembrane region" description="Helical" evidence="7">
    <location>
        <begin position="242"/>
        <end position="261"/>
    </location>
</feature>
<evidence type="ECO:0000313" key="9">
    <source>
        <dbReference type="Proteomes" id="UP000196027"/>
    </source>
</evidence>
<evidence type="ECO:0000256" key="7">
    <source>
        <dbReference type="SAM" id="Phobius"/>
    </source>
</evidence>
<feature type="transmembrane region" description="Helical" evidence="7">
    <location>
        <begin position="171"/>
        <end position="191"/>
    </location>
</feature>
<keyword evidence="5 7" id="KW-1133">Transmembrane helix</keyword>
<dbReference type="CDD" id="cd13127">
    <property type="entry name" value="MATE_tuaB_like"/>
    <property type="match status" value="1"/>
</dbReference>
<feature type="transmembrane region" description="Helical" evidence="7">
    <location>
        <begin position="12"/>
        <end position="38"/>
    </location>
</feature>
<feature type="transmembrane region" description="Helical" evidence="7">
    <location>
        <begin position="112"/>
        <end position="134"/>
    </location>
</feature>
<dbReference type="Pfam" id="PF13440">
    <property type="entry name" value="Polysacc_synt_3"/>
    <property type="match status" value="1"/>
</dbReference>
<feature type="transmembrane region" description="Helical" evidence="7">
    <location>
        <begin position="146"/>
        <end position="165"/>
    </location>
</feature>
<feature type="transmembrane region" description="Helical" evidence="7">
    <location>
        <begin position="317"/>
        <end position="345"/>
    </location>
</feature>
<keyword evidence="4 7" id="KW-0812">Transmembrane</keyword>
<evidence type="ECO:0000256" key="3">
    <source>
        <dbReference type="ARBA" id="ARBA00022475"/>
    </source>
</evidence>
<dbReference type="OrthoDB" id="8538786at2"/>
<dbReference type="Proteomes" id="UP000196027">
    <property type="component" value="Chromosome"/>
</dbReference>
<comment type="similarity">
    <text evidence="2">Belongs to the polysaccharide synthase family.</text>
</comment>
<evidence type="ECO:0000256" key="5">
    <source>
        <dbReference type="ARBA" id="ARBA00022989"/>
    </source>
</evidence>
<evidence type="ECO:0000313" key="8">
    <source>
        <dbReference type="EMBL" id="ARU56176.1"/>
    </source>
</evidence>
<feature type="transmembrane region" description="Helical" evidence="7">
    <location>
        <begin position="352"/>
        <end position="372"/>
    </location>
</feature>
<dbReference type="AlphaFoldDB" id="A0A1Y0I8S7"/>
<keyword evidence="3" id="KW-1003">Cell membrane</keyword>
<reference evidence="8 9" key="1">
    <citation type="submission" date="2017-05" db="EMBL/GenBank/DDBJ databases">
        <title>Genomic insights into alkan degradation activity of Oleiphilus messinensis.</title>
        <authorList>
            <person name="Kozyavkin S.A."/>
            <person name="Slesarev A.I."/>
            <person name="Golyshin P.N."/>
            <person name="Korzhenkov A."/>
            <person name="Golyshina O.N."/>
            <person name="Toshchakov S.V."/>
        </authorList>
    </citation>
    <scope>NUCLEOTIDE SEQUENCE [LARGE SCALE GENOMIC DNA]</scope>
    <source>
        <strain evidence="8 9">ME102</strain>
    </source>
</reference>
<sequence>MTSLHSKVFSGAVLMVMLRLMVKSIGLINTIILARLLAPEDFGLIALAMSVFAFLELINSFSFDVALIQNQNATKAHYDTAWTLKLCFGLLAGTLMVIAAHPLAGFYEDERLVSLCYCLALMFVVNGAVNIGVVNFRKELDFKTEFLFQILIKILTVSLTIYLAFTLQNYWALAIGMIANATFEFILSYIMSKFRPWFSLEKVKEIFGFSFWLVLNNALMYLNLRVKDLIIGKYTDIKFVGLYSVGDEIASLPTTEFVAAINRATFPGYSKVSHKIQALRDLYVNVLSSITLIGIPASIGIALVAPLFIPVVLGDQWLLAIPIMQILAVANAIISINTNAGYVFIALGKPRYSTFLLSIRVGILLTLMFTLIELFGYIGAAYAVLITSIVMFPVYFMILSRFIKLAPSDYIKAIVRPTLSSLIMYIGGSYLIYNGLYLPGTAPAQVEANLLNLLWAIGIGGVLFSVSLCALWVCAGKPPGPEQKVIEHISKKLLKRKATD</sequence>
<organism evidence="8 9">
    <name type="scientific">Oleiphilus messinensis</name>
    <dbReference type="NCBI Taxonomy" id="141451"/>
    <lineage>
        <taxon>Bacteria</taxon>
        <taxon>Pseudomonadati</taxon>
        <taxon>Pseudomonadota</taxon>
        <taxon>Gammaproteobacteria</taxon>
        <taxon>Oceanospirillales</taxon>
        <taxon>Oleiphilaceae</taxon>
        <taxon>Oleiphilus</taxon>
    </lineage>
</organism>
<evidence type="ECO:0000256" key="4">
    <source>
        <dbReference type="ARBA" id="ARBA00022692"/>
    </source>
</evidence>
<dbReference type="PANTHER" id="PTHR30250:SF10">
    <property type="entry name" value="LIPOPOLYSACCHARIDE BIOSYNTHESIS PROTEIN WZXC"/>
    <property type="match status" value="1"/>
</dbReference>
<feature type="transmembrane region" description="Helical" evidence="7">
    <location>
        <begin position="410"/>
        <end position="433"/>
    </location>
</feature>
<feature type="transmembrane region" description="Helical" evidence="7">
    <location>
        <begin position="203"/>
        <end position="222"/>
    </location>
</feature>
<keyword evidence="9" id="KW-1185">Reference proteome</keyword>
<feature type="transmembrane region" description="Helical" evidence="7">
    <location>
        <begin position="453"/>
        <end position="474"/>
    </location>
</feature>
<evidence type="ECO:0000256" key="6">
    <source>
        <dbReference type="ARBA" id="ARBA00023136"/>
    </source>
</evidence>